<evidence type="ECO:0000256" key="2">
    <source>
        <dbReference type="PROSITE-ProRule" id="PRU00708"/>
    </source>
</evidence>
<protein>
    <recommendedName>
        <fullName evidence="3">DYW domain-containing protein</fullName>
    </recommendedName>
</protein>
<keyword evidence="1" id="KW-0677">Repeat</keyword>
<feature type="domain" description="DYW" evidence="3">
    <location>
        <begin position="393"/>
        <end position="485"/>
    </location>
</feature>
<dbReference type="Pfam" id="PF13041">
    <property type="entry name" value="PPR_2"/>
    <property type="match status" value="1"/>
</dbReference>
<dbReference type="eggNOG" id="KOG4197">
    <property type="taxonomic scope" value="Eukaryota"/>
</dbReference>
<reference evidence="4 5" key="1">
    <citation type="journal article" date="2011" name="Science">
        <title>The Selaginella genome identifies genetic changes associated with the evolution of vascular plants.</title>
        <authorList>
            <person name="Banks J.A."/>
            <person name="Nishiyama T."/>
            <person name="Hasebe M."/>
            <person name="Bowman J.L."/>
            <person name="Gribskov M."/>
            <person name="dePamphilis C."/>
            <person name="Albert V.A."/>
            <person name="Aono N."/>
            <person name="Aoyama T."/>
            <person name="Ambrose B.A."/>
            <person name="Ashton N.W."/>
            <person name="Axtell M.J."/>
            <person name="Barker E."/>
            <person name="Barker M.S."/>
            <person name="Bennetzen J.L."/>
            <person name="Bonawitz N.D."/>
            <person name="Chapple C."/>
            <person name="Cheng C."/>
            <person name="Correa L.G."/>
            <person name="Dacre M."/>
            <person name="DeBarry J."/>
            <person name="Dreyer I."/>
            <person name="Elias M."/>
            <person name="Engstrom E.M."/>
            <person name="Estelle M."/>
            <person name="Feng L."/>
            <person name="Finet C."/>
            <person name="Floyd S.K."/>
            <person name="Frommer W.B."/>
            <person name="Fujita T."/>
            <person name="Gramzow L."/>
            <person name="Gutensohn M."/>
            <person name="Harholt J."/>
            <person name="Hattori M."/>
            <person name="Heyl A."/>
            <person name="Hirai T."/>
            <person name="Hiwatashi Y."/>
            <person name="Ishikawa M."/>
            <person name="Iwata M."/>
            <person name="Karol K.G."/>
            <person name="Koehler B."/>
            <person name="Kolukisaoglu U."/>
            <person name="Kubo M."/>
            <person name="Kurata T."/>
            <person name="Lalonde S."/>
            <person name="Li K."/>
            <person name="Li Y."/>
            <person name="Litt A."/>
            <person name="Lyons E."/>
            <person name="Manning G."/>
            <person name="Maruyama T."/>
            <person name="Michael T.P."/>
            <person name="Mikami K."/>
            <person name="Miyazaki S."/>
            <person name="Morinaga S."/>
            <person name="Murata T."/>
            <person name="Mueller-Roeber B."/>
            <person name="Nelson D.R."/>
            <person name="Obara M."/>
            <person name="Oguri Y."/>
            <person name="Olmstead R.G."/>
            <person name="Onodera N."/>
            <person name="Petersen B.L."/>
            <person name="Pils B."/>
            <person name="Prigge M."/>
            <person name="Rensing S.A."/>
            <person name="Riano-Pachon D.M."/>
            <person name="Roberts A.W."/>
            <person name="Sato Y."/>
            <person name="Scheller H.V."/>
            <person name="Schulz B."/>
            <person name="Schulz C."/>
            <person name="Shakirov E.V."/>
            <person name="Shibagaki N."/>
            <person name="Shinohara N."/>
            <person name="Shippen D.E."/>
            <person name="Soerensen I."/>
            <person name="Sotooka R."/>
            <person name="Sugimoto N."/>
            <person name="Sugita M."/>
            <person name="Sumikawa N."/>
            <person name="Tanurdzic M."/>
            <person name="Theissen G."/>
            <person name="Ulvskov P."/>
            <person name="Wakazuki S."/>
            <person name="Weng J.K."/>
            <person name="Willats W.W."/>
            <person name="Wipf D."/>
            <person name="Wolf P.G."/>
            <person name="Yang L."/>
            <person name="Zimmer A.D."/>
            <person name="Zhu Q."/>
            <person name="Mitros T."/>
            <person name="Hellsten U."/>
            <person name="Loque D."/>
            <person name="Otillar R."/>
            <person name="Salamov A."/>
            <person name="Schmutz J."/>
            <person name="Shapiro H."/>
            <person name="Lindquist E."/>
            <person name="Lucas S."/>
            <person name="Rokhsar D."/>
            <person name="Grigoriev I.V."/>
        </authorList>
    </citation>
    <scope>NUCLEOTIDE SEQUENCE [LARGE SCALE GENOMIC DNA]</scope>
</reference>
<dbReference type="Gene3D" id="1.25.40.10">
    <property type="entry name" value="Tetratricopeptide repeat domain"/>
    <property type="match status" value="3"/>
</dbReference>
<evidence type="ECO:0000259" key="3">
    <source>
        <dbReference type="Pfam" id="PF14432"/>
    </source>
</evidence>
<dbReference type="PANTHER" id="PTHR47926:SF533">
    <property type="entry name" value="DYW DOMAIN-CONTAINING PROTEIN"/>
    <property type="match status" value="1"/>
</dbReference>
<keyword evidence="5" id="KW-1185">Reference proteome</keyword>
<dbReference type="EMBL" id="GL377584">
    <property type="protein sequence ID" value="EFJ26459.1"/>
    <property type="molecule type" value="Genomic_DNA"/>
</dbReference>
<dbReference type="Pfam" id="PF14432">
    <property type="entry name" value="DYW_deaminase"/>
    <property type="match status" value="1"/>
</dbReference>
<dbReference type="InterPro" id="IPR011990">
    <property type="entry name" value="TPR-like_helical_dom_sf"/>
</dbReference>
<dbReference type="InterPro" id="IPR046960">
    <property type="entry name" value="PPR_At4g14850-like_plant"/>
</dbReference>
<dbReference type="InParanoid" id="D8RN90"/>
<dbReference type="PROSITE" id="PS51375">
    <property type="entry name" value="PPR"/>
    <property type="match status" value="2"/>
</dbReference>
<dbReference type="HOGENOM" id="CLU_002706_37_8_1"/>
<organism evidence="5">
    <name type="scientific">Selaginella moellendorffii</name>
    <name type="common">Spikemoss</name>
    <dbReference type="NCBI Taxonomy" id="88036"/>
    <lineage>
        <taxon>Eukaryota</taxon>
        <taxon>Viridiplantae</taxon>
        <taxon>Streptophyta</taxon>
        <taxon>Embryophyta</taxon>
        <taxon>Tracheophyta</taxon>
        <taxon>Lycopodiopsida</taxon>
        <taxon>Selaginellales</taxon>
        <taxon>Selaginellaceae</taxon>
        <taxon>Selaginella</taxon>
    </lineage>
</organism>
<evidence type="ECO:0000256" key="1">
    <source>
        <dbReference type="ARBA" id="ARBA00022737"/>
    </source>
</evidence>
<dbReference type="GO" id="GO:0008270">
    <property type="term" value="F:zinc ion binding"/>
    <property type="evidence" value="ECO:0007669"/>
    <property type="project" value="InterPro"/>
</dbReference>
<gene>
    <name evidence="4" type="ORF">SELMODRAFT_97177</name>
</gene>
<dbReference type="Gramene" id="EFJ26459">
    <property type="protein sequence ID" value="EFJ26459"/>
    <property type="gene ID" value="SELMODRAFT_97177"/>
</dbReference>
<feature type="repeat" description="PPR" evidence="2">
    <location>
        <begin position="76"/>
        <end position="110"/>
    </location>
</feature>
<dbReference type="GO" id="GO:0003723">
    <property type="term" value="F:RNA binding"/>
    <property type="evidence" value="ECO:0007669"/>
    <property type="project" value="InterPro"/>
</dbReference>
<feature type="repeat" description="PPR" evidence="2">
    <location>
        <begin position="178"/>
        <end position="212"/>
    </location>
</feature>
<dbReference type="SUPFAM" id="SSF48452">
    <property type="entry name" value="TPR-like"/>
    <property type="match status" value="1"/>
</dbReference>
<dbReference type="InterPro" id="IPR032867">
    <property type="entry name" value="DYW_dom"/>
</dbReference>
<dbReference type="PANTHER" id="PTHR47926">
    <property type="entry name" value="PENTATRICOPEPTIDE REPEAT-CONTAINING PROTEIN"/>
    <property type="match status" value="1"/>
</dbReference>
<dbReference type="InterPro" id="IPR046848">
    <property type="entry name" value="E_motif"/>
</dbReference>
<dbReference type="GO" id="GO:0009451">
    <property type="term" value="P:RNA modification"/>
    <property type="evidence" value="ECO:0007669"/>
    <property type="project" value="InterPro"/>
</dbReference>
<dbReference type="KEGG" id="smo:SELMODRAFT_97177"/>
<name>D8RN90_SELML</name>
<evidence type="ECO:0000313" key="4">
    <source>
        <dbReference type="EMBL" id="EFJ26459.1"/>
    </source>
</evidence>
<dbReference type="AlphaFoldDB" id="D8RN90"/>
<accession>D8RN90</accession>
<dbReference type="Proteomes" id="UP000001514">
    <property type="component" value="Unassembled WGS sequence"/>
</dbReference>
<evidence type="ECO:0000313" key="5">
    <source>
        <dbReference type="Proteomes" id="UP000001514"/>
    </source>
</evidence>
<dbReference type="Pfam" id="PF20431">
    <property type="entry name" value="E_motif"/>
    <property type="match status" value="1"/>
</dbReference>
<dbReference type="FunFam" id="1.25.40.10:FF:001093">
    <property type="entry name" value="Pentatricopeptide repeat-containing protein At2g34400"/>
    <property type="match status" value="1"/>
</dbReference>
<proteinExistence type="predicted"/>
<sequence length="485" mass="53729">MNQEGTAPNNHTLSIAIAACSALVDLSRGRKIHASLEGCGFQADDHVKNTLMDFYTKCDSLDDVKKVFRSMGGDAKVVSWTCLIVGCVQLGSYREAFHFFKLMELQGIHADTVTYASLLDACSNLASLSQGRKLHARIAELGLLEADVVLQTSILTMYSKCGRLGEARGIFDRIGEKNIVAWSAIIIAYAQNGDCSTALKLFWKMEQAGQKASETTFVSVLYACSHAGLVDDAYYYFTTMKSERKLEPLPGHYGCIVDLLGRAGRLADAEELIQRMKAPQSGVLWTTLLGACKTHGDMKLAERAAERIRELDPGSATPYVLLSNVYSEAGRWDLAASVRKRMDDMKVKKPAGKSWVEVRGKLHEFVAGDQSHPKIGEIVLELKRLLALIKEAGYAADKSATLHNAEEEEKEGLLYYHSEKLAMVMGLLHSPRGEPVQVVKNLRVCSDCHTAAKFISKVEDRQIVLRDTKQFHHFEHGRCSCGDYW</sequence>
<dbReference type="NCBIfam" id="TIGR00756">
    <property type="entry name" value="PPR"/>
    <property type="match status" value="1"/>
</dbReference>
<dbReference type="InterPro" id="IPR002885">
    <property type="entry name" value="PPR_rpt"/>
</dbReference>
<dbReference type="Pfam" id="PF01535">
    <property type="entry name" value="PPR"/>
    <property type="match status" value="5"/>
</dbReference>